<dbReference type="EMBL" id="CP002584">
    <property type="protein sequence ID" value="ADZ81355.1"/>
    <property type="molecule type" value="Genomic_DNA"/>
</dbReference>
<keyword evidence="3" id="KW-0804">Transcription</keyword>
<dbReference type="KEGG" id="shg:Sph21_4848"/>
<dbReference type="PATRIC" id="fig|743722.3.peg.5145"/>
<evidence type="ECO:0000256" key="2">
    <source>
        <dbReference type="ARBA" id="ARBA00023125"/>
    </source>
</evidence>
<dbReference type="Pfam" id="PF12833">
    <property type="entry name" value="HTH_18"/>
    <property type="match status" value="1"/>
</dbReference>
<evidence type="ECO:0000313" key="5">
    <source>
        <dbReference type="EMBL" id="ADZ81355.1"/>
    </source>
</evidence>
<feature type="domain" description="HTH araC/xylS-type" evidence="4">
    <location>
        <begin position="185"/>
        <end position="283"/>
    </location>
</feature>
<organism evidence="5">
    <name type="scientific">Sphingobacterium sp. (strain 21)</name>
    <dbReference type="NCBI Taxonomy" id="743722"/>
    <lineage>
        <taxon>Bacteria</taxon>
        <taxon>Pseudomonadati</taxon>
        <taxon>Bacteroidota</taxon>
        <taxon>Sphingobacteriia</taxon>
        <taxon>Sphingobacteriales</taxon>
        <taxon>Sphingobacteriaceae</taxon>
        <taxon>Sphingobacterium</taxon>
    </lineage>
</organism>
<keyword evidence="1" id="KW-0805">Transcription regulation</keyword>
<dbReference type="GO" id="GO:0043565">
    <property type="term" value="F:sequence-specific DNA binding"/>
    <property type="evidence" value="ECO:0007669"/>
    <property type="project" value="InterPro"/>
</dbReference>
<dbReference type="SUPFAM" id="SSF46689">
    <property type="entry name" value="Homeodomain-like"/>
    <property type="match status" value="1"/>
</dbReference>
<dbReference type="InterPro" id="IPR018060">
    <property type="entry name" value="HTH_AraC"/>
</dbReference>
<dbReference type="PROSITE" id="PS01124">
    <property type="entry name" value="HTH_ARAC_FAMILY_2"/>
    <property type="match status" value="1"/>
</dbReference>
<dbReference type="PANTHER" id="PTHR43280:SF32">
    <property type="entry name" value="TRANSCRIPTIONAL REGULATORY PROTEIN"/>
    <property type="match status" value="1"/>
</dbReference>
<protein>
    <submittedName>
        <fullName evidence="5">Transcriptional regulator, AraC family</fullName>
    </submittedName>
</protein>
<dbReference type="SMART" id="SM00342">
    <property type="entry name" value="HTH_ARAC"/>
    <property type="match status" value="1"/>
</dbReference>
<evidence type="ECO:0000256" key="3">
    <source>
        <dbReference type="ARBA" id="ARBA00023163"/>
    </source>
</evidence>
<reference evidence="5" key="1">
    <citation type="submission" date="2011-03" db="EMBL/GenBank/DDBJ databases">
        <title>Complete sequence of Sphingobacterium sp. 21.</title>
        <authorList>
            <consortium name="US DOE Joint Genome Institute"/>
            <person name="Lucas S."/>
            <person name="Copeland A."/>
            <person name="Lapidus A."/>
            <person name="Cheng J.-F."/>
            <person name="Goodwin L."/>
            <person name="Pitluck S."/>
            <person name="Davenport K."/>
            <person name="Detter J.C."/>
            <person name="Han C."/>
            <person name="Tapia R."/>
            <person name="Land M."/>
            <person name="Hauser L."/>
            <person name="Kyrpides N."/>
            <person name="Ivanova N."/>
            <person name="Ovchinnikova G."/>
            <person name="Pagani I."/>
            <person name="Siebers A.K."/>
            <person name="Allgaier M."/>
            <person name="Thelen M.P."/>
            <person name="Hugenholtz P."/>
            <person name="Woyke T."/>
        </authorList>
    </citation>
    <scope>NUCLEOTIDE SEQUENCE</scope>
    <source>
        <strain evidence="5">21</strain>
    </source>
</reference>
<proteinExistence type="predicted"/>
<dbReference type="eggNOG" id="COG2207">
    <property type="taxonomic scope" value="Bacteria"/>
</dbReference>
<evidence type="ECO:0000256" key="1">
    <source>
        <dbReference type="ARBA" id="ARBA00023015"/>
    </source>
</evidence>
<accession>F4C6D2</accession>
<dbReference type="AlphaFoldDB" id="F4C6D2"/>
<keyword evidence="2" id="KW-0238">DNA-binding</keyword>
<evidence type="ECO:0000259" key="4">
    <source>
        <dbReference type="PROSITE" id="PS01124"/>
    </source>
</evidence>
<dbReference type="HOGENOM" id="CLU_000445_88_2_10"/>
<dbReference type="PANTHER" id="PTHR43280">
    <property type="entry name" value="ARAC-FAMILY TRANSCRIPTIONAL REGULATOR"/>
    <property type="match status" value="1"/>
</dbReference>
<sequence length="296" mass="35358">MFIHKASNTQHMPAANVGFVSIDREIVRKINKERYKTYIKILYLPQGYKLTIDFTAYETQHTSLFFIAPNQVLKIEHTGEAPGYMLFYDRTFYCIQLHDSEVYCDGLLFNNIHNMPLVSIHQEELGFINYLYRRVEKEFELKSMSFEEMIRTYLKQLLIKATRLWTRQHLQEKVTEKREHLDFFRNFTRLVDANYKYKHRVADYAELMFIEPKTITHKFKRLKLPKPSELIKDRIVLEAKRLLVHSPLTIREIAYDLGYDDPAYFSRLFQLKTGQSPLAFRNIRRTSDVTTKPNHS</sequence>
<dbReference type="STRING" id="743722.Sph21_4848"/>
<gene>
    <name evidence="5" type="ordered locus">Sph21_4848</name>
</gene>
<name>F4C6D2_SPHS2</name>
<dbReference type="Gene3D" id="1.10.10.60">
    <property type="entry name" value="Homeodomain-like"/>
    <property type="match status" value="1"/>
</dbReference>
<dbReference type="GO" id="GO:0003700">
    <property type="term" value="F:DNA-binding transcription factor activity"/>
    <property type="evidence" value="ECO:0007669"/>
    <property type="project" value="InterPro"/>
</dbReference>
<dbReference type="InterPro" id="IPR009057">
    <property type="entry name" value="Homeodomain-like_sf"/>
</dbReference>